<keyword evidence="3" id="KW-1185">Reference proteome</keyword>
<evidence type="ECO:0000313" key="3">
    <source>
        <dbReference type="Proteomes" id="UP000015453"/>
    </source>
</evidence>
<feature type="region of interest" description="Disordered" evidence="1">
    <location>
        <begin position="79"/>
        <end position="108"/>
    </location>
</feature>
<dbReference type="PANTHER" id="PTHR43319:SF3">
    <property type="entry name" value="BETA-LACTAMASE-RELATED DOMAIN-CONTAINING PROTEIN"/>
    <property type="match status" value="1"/>
</dbReference>
<comment type="caution">
    <text evidence="2">The sequence shown here is derived from an EMBL/GenBank/DDBJ whole genome shotgun (WGS) entry which is preliminary data.</text>
</comment>
<dbReference type="PANTHER" id="PTHR43319">
    <property type="entry name" value="BETA-LACTAMASE-RELATED"/>
    <property type="match status" value="1"/>
</dbReference>
<dbReference type="InterPro" id="IPR012338">
    <property type="entry name" value="Beta-lactam/transpept-like"/>
</dbReference>
<protein>
    <submittedName>
        <fullName evidence="2">Uncharacterized protein</fullName>
    </submittedName>
</protein>
<evidence type="ECO:0000313" key="2">
    <source>
        <dbReference type="EMBL" id="EPS60965.1"/>
    </source>
</evidence>
<accession>S8C2E2</accession>
<dbReference type="InterPro" id="IPR052907">
    <property type="entry name" value="Beta-lactamase/esterase"/>
</dbReference>
<organism evidence="2 3">
    <name type="scientific">Genlisea aurea</name>
    <dbReference type="NCBI Taxonomy" id="192259"/>
    <lineage>
        <taxon>Eukaryota</taxon>
        <taxon>Viridiplantae</taxon>
        <taxon>Streptophyta</taxon>
        <taxon>Embryophyta</taxon>
        <taxon>Tracheophyta</taxon>
        <taxon>Spermatophyta</taxon>
        <taxon>Magnoliopsida</taxon>
        <taxon>eudicotyledons</taxon>
        <taxon>Gunneridae</taxon>
        <taxon>Pentapetalae</taxon>
        <taxon>asterids</taxon>
        <taxon>lamiids</taxon>
        <taxon>Lamiales</taxon>
        <taxon>Lentibulariaceae</taxon>
        <taxon>Genlisea</taxon>
    </lineage>
</organism>
<sequence>MDIDHLKPAIGLIAGARPDLPSVFRIMLQDPFQMADRLPRTFNSLLIRRAISPAANGHSSARALARYYAALVDRGAIPPPHSSYTQPPLGSHKHGDAHTQTTGSSDGGKLFTNGMIHDAFTGTGEYENLAVPGGIFGLGFKRAVSKNGDVIGFGHSGIGGSTGMCSIEHRFAIAVTLNKMNFGTVAAKVIHLVCSELNIPFESDGGRGPAVN</sequence>
<dbReference type="OrthoDB" id="427480at2759"/>
<dbReference type="SUPFAM" id="SSF56601">
    <property type="entry name" value="beta-lactamase/transpeptidase-like"/>
    <property type="match status" value="1"/>
</dbReference>
<name>S8C2E2_9LAMI</name>
<reference evidence="2 3" key="1">
    <citation type="journal article" date="2013" name="BMC Genomics">
        <title>The miniature genome of a carnivorous plant Genlisea aurea contains a low number of genes and short non-coding sequences.</title>
        <authorList>
            <person name="Leushkin E.V."/>
            <person name="Sutormin R.A."/>
            <person name="Nabieva E.R."/>
            <person name="Penin A.A."/>
            <person name="Kondrashov A.S."/>
            <person name="Logacheva M.D."/>
        </authorList>
    </citation>
    <scope>NUCLEOTIDE SEQUENCE [LARGE SCALE GENOMIC DNA]</scope>
</reference>
<dbReference type="Proteomes" id="UP000015453">
    <property type="component" value="Unassembled WGS sequence"/>
</dbReference>
<evidence type="ECO:0000256" key="1">
    <source>
        <dbReference type="SAM" id="MobiDB-lite"/>
    </source>
</evidence>
<proteinExistence type="predicted"/>
<dbReference type="Gene3D" id="3.40.710.10">
    <property type="entry name" value="DD-peptidase/beta-lactamase superfamily"/>
    <property type="match status" value="1"/>
</dbReference>
<dbReference type="EMBL" id="AUSU01007179">
    <property type="protein sequence ID" value="EPS60965.1"/>
    <property type="molecule type" value="Genomic_DNA"/>
</dbReference>
<gene>
    <name evidence="2" type="ORF">M569_13837</name>
</gene>
<dbReference type="AlphaFoldDB" id="S8C2E2"/>